<name>A0ABP7KD14_9RHOB</name>
<protein>
    <recommendedName>
        <fullName evidence="3">Heavy-metal-binding</fullName>
    </recommendedName>
</protein>
<evidence type="ECO:0000313" key="2">
    <source>
        <dbReference type="Proteomes" id="UP001399917"/>
    </source>
</evidence>
<dbReference type="EMBL" id="BAABDF010000007">
    <property type="protein sequence ID" value="GAA3872801.1"/>
    <property type="molecule type" value="Genomic_DNA"/>
</dbReference>
<evidence type="ECO:0000313" key="1">
    <source>
        <dbReference type="EMBL" id="GAA3872801.1"/>
    </source>
</evidence>
<keyword evidence="2" id="KW-1185">Reference proteome</keyword>
<comment type="caution">
    <text evidence="1">The sequence shown here is derived from an EMBL/GenBank/DDBJ whole genome shotgun (WGS) entry which is preliminary data.</text>
</comment>
<reference evidence="2" key="1">
    <citation type="journal article" date="2019" name="Int. J. Syst. Evol. Microbiol.">
        <title>The Global Catalogue of Microorganisms (GCM) 10K type strain sequencing project: providing services to taxonomists for standard genome sequencing and annotation.</title>
        <authorList>
            <consortium name="The Broad Institute Genomics Platform"/>
            <consortium name="The Broad Institute Genome Sequencing Center for Infectious Disease"/>
            <person name="Wu L."/>
            <person name="Ma J."/>
        </authorList>
    </citation>
    <scope>NUCLEOTIDE SEQUENCE [LARGE SCALE GENOMIC DNA]</scope>
    <source>
        <strain evidence="2">JCM 17190</strain>
    </source>
</reference>
<gene>
    <name evidence="1" type="ORF">GCM10022404_23330</name>
</gene>
<dbReference type="Proteomes" id="UP001399917">
    <property type="component" value="Unassembled WGS sequence"/>
</dbReference>
<sequence length="133" mass="13617">MGNRVVKFGVVVGAVLAVGACSGAWEEDGLGGIETKAPASMQVSRAPTPADEIQLFTGSSAARSFTVIQDIEVAVNKTTAFHPNPTVAGVEARLRASAAKLGGDAVINVVISDVKIRAFSWGGRTGSGTVVKY</sequence>
<organism evidence="1 2">
    <name type="scientific">Celeribacter arenosi</name>
    <dbReference type="NCBI Taxonomy" id="792649"/>
    <lineage>
        <taxon>Bacteria</taxon>
        <taxon>Pseudomonadati</taxon>
        <taxon>Pseudomonadota</taxon>
        <taxon>Alphaproteobacteria</taxon>
        <taxon>Rhodobacterales</taxon>
        <taxon>Roseobacteraceae</taxon>
        <taxon>Celeribacter</taxon>
    </lineage>
</organism>
<accession>A0ABP7KD14</accession>
<evidence type="ECO:0008006" key="3">
    <source>
        <dbReference type="Google" id="ProtNLM"/>
    </source>
</evidence>
<proteinExistence type="predicted"/>
<dbReference type="RefSeq" id="WP_344847357.1">
    <property type="nucleotide sequence ID" value="NZ_BAABDF010000007.1"/>
</dbReference>
<dbReference type="PROSITE" id="PS51257">
    <property type="entry name" value="PROKAR_LIPOPROTEIN"/>
    <property type="match status" value="1"/>
</dbReference>